<comment type="similarity">
    <text evidence="2">Belongs to the acyltransferase 3 family.</text>
</comment>
<proteinExistence type="inferred from homology"/>
<evidence type="ECO:0000256" key="4">
    <source>
        <dbReference type="ARBA" id="ARBA00022692"/>
    </source>
</evidence>
<keyword evidence="9" id="KW-0808">Transferase</keyword>
<evidence type="ECO:0000256" key="1">
    <source>
        <dbReference type="ARBA" id="ARBA00004651"/>
    </source>
</evidence>
<evidence type="ECO:0000259" key="8">
    <source>
        <dbReference type="Pfam" id="PF01757"/>
    </source>
</evidence>
<evidence type="ECO:0000256" key="2">
    <source>
        <dbReference type="ARBA" id="ARBA00007400"/>
    </source>
</evidence>
<feature type="transmembrane region" description="Helical" evidence="7">
    <location>
        <begin position="214"/>
        <end position="233"/>
    </location>
</feature>
<feature type="transmembrane region" description="Helical" evidence="7">
    <location>
        <begin position="245"/>
        <end position="264"/>
    </location>
</feature>
<reference evidence="9 10" key="1">
    <citation type="submission" date="2024-06" db="EMBL/GenBank/DDBJ databases">
        <authorList>
            <person name="Tuo L."/>
        </authorList>
    </citation>
    <scope>NUCLEOTIDE SEQUENCE [LARGE SCALE GENOMIC DNA]</scope>
    <source>
        <strain evidence="9 10">ZMM04-5</strain>
    </source>
</reference>
<dbReference type="PANTHER" id="PTHR40074:SF2">
    <property type="entry name" value="O-ACETYLTRANSFERASE WECH"/>
    <property type="match status" value="1"/>
</dbReference>
<feature type="transmembrane region" description="Helical" evidence="7">
    <location>
        <begin position="191"/>
        <end position="208"/>
    </location>
</feature>
<feature type="transmembrane region" description="Helical" evidence="7">
    <location>
        <begin position="64"/>
        <end position="89"/>
    </location>
</feature>
<keyword evidence="4 7" id="KW-0812">Transmembrane</keyword>
<evidence type="ECO:0000256" key="7">
    <source>
        <dbReference type="SAM" id="Phobius"/>
    </source>
</evidence>
<keyword evidence="10" id="KW-1185">Reference proteome</keyword>
<sequence>MSDIASVRGRHEAVVPTTQTAARTREHVAYIEYFRALAILLIVCGHTFALAWTHFADEDPTTRIALINVIPSLINSGTAYFVFISGFLYRQVFHGRMAYGEFMRRKALYIGLPYLFMATPIALAEIAAGAFYVESFKDGVAYPHSGFVDLVVLMTTGRMVNAYWYIPFIFLVFLASPLFDRFIRMKPGPRLALVAVAFLVAMWVHRPLDNLNPFHSFLYFANIYMFGMVFWEYRERILAVVARPGTVALLAILMLATAVVQALVLNNTSNIERAAGDGWLPLAFDMMLVQKYVGFFLFCGFFALWGRHAAKPLSFIAKNSFGLYFVHAIVIAVLMRMPEVLSPHVGEPMADLALYFALVLAISFAAILTVKAITGKYSRYIIGC</sequence>
<feature type="transmembrane region" description="Helical" evidence="7">
    <location>
        <begin position="33"/>
        <end position="52"/>
    </location>
</feature>
<comment type="caution">
    <text evidence="9">The sequence shown here is derived from an EMBL/GenBank/DDBJ whole genome shotgun (WGS) entry which is preliminary data.</text>
</comment>
<gene>
    <name evidence="9" type="ORF">ABUE31_19250</name>
</gene>
<accession>A0ABV3R469</accession>
<evidence type="ECO:0000256" key="5">
    <source>
        <dbReference type="ARBA" id="ARBA00022989"/>
    </source>
</evidence>
<name>A0ABV3R469_9HYPH</name>
<evidence type="ECO:0000256" key="3">
    <source>
        <dbReference type="ARBA" id="ARBA00022475"/>
    </source>
</evidence>
<evidence type="ECO:0000313" key="9">
    <source>
        <dbReference type="EMBL" id="MEW9808129.1"/>
    </source>
</evidence>
<evidence type="ECO:0000256" key="6">
    <source>
        <dbReference type="ARBA" id="ARBA00023136"/>
    </source>
</evidence>
<dbReference type="GO" id="GO:0016746">
    <property type="term" value="F:acyltransferase activity"/>
    <property type="evidence" value="ECO:0007669"/>
    <property type="project" value="UniProtKB-KW"/>
</dbReference>
<keyword evidence="5 7" id="KW-1133">Transmembrane helix</keyword>
<feature type="transmembrane region" description="Helical" evidence="7">
    <location>
        <begin position="110"/>
        <end position="133"/>
    </location>
</feature>
<protein>
    <submittedName>
        <fullName evidence="9">Acyltransferase family protein</fullName>
    </submittedName>
</protein>
<keyword evidence="9" id="KW-0012">Acyltransferase</keyword>
<feature type="transmembrane region" description="Helical" evidence="7">
    <location>
        <begin position="162"/>
        <end position="179"/>
    </location>
</feature>
<keyword evidence="6 7" id="KW-0472">Membrane</keyword>
<feature type="transmembrane region" description="Helical" evidence="7">
    <location>
        <begin position="352"/>
        <end position="370"/>
    </location>
</feature>
<feature type="transmembrane region" description="Helical" evidence="7">
    <location>
        <begin position="284"/>
        <end position="304"/>
    </location>
</feature>
<organism evidence="9 10">
    <name type="scientific">Mesorhizobium marinum</name>
    <dbReference type="NCBI Taxonomy" id="3228790"/>
    <lineage>
        <taxon>Bacteria</taxon>
        <taxon>Pseudomonadati</taxon>
        <taxon>Pseudomonadota</taxon>
        <taxon>Alphaproteobacteria</taxon>
        <taxon>Hyphomicrobiales</taxon>
        <taxon>Phyllobacteriaceae</taxon>
        <taxon>Mesorhizobium</taxon>
    </lineage>
</organism>
<dbReference type="Pfam" id="PF01757">
    <property type="entry name" value="Acyl_transf_3"/>
    <property type="match status" value="1"/>
</dbReference>
<evidence type="ECO:0000313" key="10">
    <source>
        <dbReference type="Proteomes" id="UP001556196"/>
    </source>
</evidence>
<dbReference type="EMBL" id="JBFOCI010000007">
    <property type="protein sequence ID" value="MEW9808129.1"/>
    <property type="molecule type" value="Genomic_DNA"/>
</dbReference>
<dbReference type="PANTHER" id="PTHR40074">
    <property type="entry name" value="O-ACETYLTRANSFERASE WECH"/>
    <property type="match status" value="1"/>
</dbReference>
<keyword evidence="3" id="KW-1003">Cell membrane</keyword>
<dbReference type="InterPro" id="IPR002656">
    <property type="entry name" value="Acyl_transf_3_dom"/>
</dbReference>
<comment type="subcellular location">
    <subcellularLocation>
        <location evidence="1">Cell membrane</location>
        <topology evidence="1">Multi-pass membrane protein</topology>
    </subcellularLocation>
</comment>
<dbReference type="RefSeq" id="WP_367725353.1">
    <property type="nucleotide sequence ID" value="NZ_JBFOCI010000007.1"/>
</dbReference>
<dbReference type="Proteomes" id="UP001556196">
    <property type="component" value="Unassembled WGS sequence"/>
</dbReference>
<feature type="transmembrane region" description="Helical" evidence="7">
    <location>
        <begin position="316"/>
        <end position="337"/>
    </location>
</feature>
<feature type="domain" description="Acyltransferase 3" evidence="8">
    <location>
        <begin position="29"/>
        <end position="366"/>
    </location>
</feature>